<dbReference type="RefSeq" id="WP_181882378.1">
    <property type="nucleotide sequence ID" value="NZ_NXLQ01000013.1"/>
</dbReference>
<evidence type="ECO:0000313" key="1">
    <source>
        <dbReference type="EMBL" id="RDU65308.1"/>
    </source>
</evidence>
<accession>A0A3D8IJI1</accession>
<name>A0A3D8IJI1_9HELI</name>
<organism evidence="1 2">
    <name type="scientific">Helicobacter didelphidarum</name>
    <dbReference type="NCBI Taxonomy" id="2040648"/>
    <lineage>
        <taxon>Bacteria</taxon>
        <taxon>Pseudomonadati</taxon>
        <taxon>Campylobacterota</taxon>
        <taxon>Epsilonproteobacteria</taxon>
        <taxon>Campylobacterales</taxon>
        <taxon>Helicobacteraceae</taxon>
        <taxon>Helicobacter</taxon>
    </lineage>
</organism>
<comment type="caution">
    <text evidence="1">The sequence shown here is derived from an EMBL/GenBank/DDBJ whole genome shotgun (WGS) entry which is preliminary data.</text>
</comment>
<reference evidence="1 2" key="1">
    <citation type="submission" date="2018-04" db="EMBL/GenBank/DDBJ databases">
        <title>Novel Campyloabacter and Helicobacter Species and Strains.</title>
        <authorList>
            <person name="Mannion A.J."/>
            <person name="Shen Z."/>
            <person name="Fox J.G."/>
        </authorList>
    </citation>
    <scope>NUCLEOTIDE SEQUENCE [LARGE SCALE GENOMIC DNA]</scope>
    <source>
        <strain evidence="1 2">MIT 17-337</strain>
    </source>
</reference>
<sequence length="64" mass="7608">DSKINAYHVYSDTGKGSSRKVTKDRVTSIELKIVESFYFLHEEFFHFHYTENHKKLLVLESPLF</sequence>
<dbReference type="AlphaFoldDB" id="A0A3D8IJI1"/>
<gene>
    <name evidence="1" type="ORF">CQA53_06420</name>
</gene>
<proteinExistence type="predicted"/>
<keyword evidence="2" id="KW-1185">Reference proteome</keyword>
<protein>
    <submittedName>
        <fullName evidence="1">Uncharacterized protein</fullName>
    </submittedName>
</protein>
<feature type="non-terminal residue" evidence="1">
    <location>
        <position position="1"/>
    </location>
</feature>
<dbReference type="Proteomes" id="UP000256379">
    <property type="component" value="Unassembled WGS sequence"/>
</dbReference>
<evidence type="ECO:0000313" key="2">
    <source>
        <dbReference type="Proteomes" id="UP000256379"/>
    </source>
</evidence>
<dbReference type="EMBL" id="NXLQ01000013">
    <property type="protein sequence ID" value="RDU65308.1"/>
    <property type="molecule type" value="Genomic_DNA"/>
</dbReference>